<feature type="domain" description="FAD-binding PCMH-type" evidence="4">
    <location>
        <begin position="1"/>
        <end position="169"/>
    </location>
</feature>
<keyword evidence="1" id="KW-0285">Flavoprotein</keyword>
<keyword evidence="2" id="KW-0274">FAD</keyword>
<dbReference type="OrthoDB" id="9814706at2"/>
<dbReference type="InterPro" id="IPR016166">
    <property type="entry name" value="FAD-bd_PCMH"/>
</dbReference>
<evidence type="ECO:0000259" key="4">
    <source>
        <dbReference type="PROSITE" id="PS51387"/>
    </source>
</evidence>
<organism evidence="5 6">
    <name type="scientific">Jhaorihella thermophila</name>
    <dbReference type="NCBI Taxonomy" id="488547"/>
    <lineage>
        <taxon>Bacteria</taxon>
        <taxon>Pseudomonadati</taxon>
        <taxon>Pseudomonadota</taxon>
        <taxon>Alphaproteobacteria</taxon>
        <taxon>Rhodobacterales</taxon>
        <taxon>Paracoccaceae</taxon>
        <taxon>Jhaorihella</taxon>
    </lineage>
</organism>
<dbReference type="InterPro" id="IPR036683">
    <property type="entry name" value="CO_DH_flav_C_dom_sf"/>
</dbReference>
<dbReference type="SUPFAM" id="SSF56176">
    <property type="entry name" value="FAD-binding/transporter-associated domain-like"/>
    <property type="match status" value="1"/>
</dbReference>
<gene>
    <name evidence="5" type="ORF">SAMN05421751_10254</name>
</gene>
<dbReference type="RefSeq" id="WP_104006961.1">
    <property type="nucleotide sequence ID" value="NZ_FNVD01000002.1"/>
</dbReference>
<evidence type="ECO:0000313" key="6">
    <source>
        <dbReference type="Proteomes" id="UP000236742"/>
    </source>
</evidence>
<accession>A0A1H5T5D9</accession>
<evidence type="ECO:0000256" key="2">
    <source>
        <dbReference type="ARBA" id="ARBA00022827"/>
    </source>
</evidence>
<dbReference type="SUPFAM" id="SSF55447">
    <property type="entry name" value="CO dehydrogenase flavoprotein C-terminal domain-like"/>
    <property type="match status" value="1"/>
</dbReference>
<protein>
    <submittedName>
        <fullName evidence="5">CO or xanthine dehydrogenase, FAD-binding subunit</fullName>
    </submittedName>
</protein>
<dbReference type="SMART" id="SM01092">
    <property type="entry name" value="CO_deh_flav_C"/>
    <property type="match status" value="1"/>
</dbReference>
<evidence type="ECO:0000313" key="5">
    <source>
        <dbReference type="EMBL" id="SEF57301.1"/>
    </source>
</evidence>
<proteinExistence type="predicted"/>
<dbReference type="EMBL" id="FNVD01000002">
    <property type="protein sequence ID" value="SEF57301.1"/>
    <property type="molecule type" value="Genomic_DNA"/>
</dbReference>
<dbReference type="InterPro" id="IPR005107">
    <property type="entry name" value="CO_DH_flav_C"/>
</dbReference>
<keyword evidence="6" id="KW-1185">Reference proteome</keyword>
<dbReference type="Gene3D" id="3.30.390.50">
    <property type="entry name" value="CO dehydrogenase flavoprotein, C-terminal domain"/>
    <property type="match status" value="1"/>
</dbReference>
<dbReference type="InterPro" id="IPR016169">
    <property type="entry name" value="FAD-bd_PCMH_sub2"/>
</dbReference>
<evidence type="ECO:0000256" key="1">
    <source>
        <dbReference type="ARBA" id="ARBA00022630"/>
    </source>
</evidence>
<dbReference type="AlphaFoldDB" id="A0A1H5T5D9"/>
<dbReference type="PROSITE" id="PS51387">
    <property type="entry name" value="FAD_PCMH"/>
    <property type="match status" value="1"/>
</dbReference>
<sequence>MADQARPETLREALAILSDGGRVAAAGCTDLFPATESQTLPGAVLDLTAVSGLRGISATARGWRIGATTTWTDVLRADLPPAFDMLKQAAREIGSVQIQNAGTVAGNLCNASPAADGVPPLLALEAEVEIASVNGARRLPLARFIAGPRRTALRPGELVTAVHVPMDTGKGRSRFLKLGARRYLVISIVSVAARVVETDGVAEALALAVGACSPVPLRLTEVERALAGRPVGELAEALDVGAVHAALSPIDDVRAEAAYRREAAVTLLRRALADLTGQGRR</sequence>
<dbReference type="GO" id="GO:0071949">
    <property type="term" value="F:FAD binding"/>
    <property type="evidence" value="ECO:0007669"/>
    <property type="project" value="InterPro"/>
</dbReference>
<dbReference type="Gene3D" id="3.30.465.10">
    <property type="match status" value="1"/>
</dbReference>
<dbReference type="Proteomes" id="UP000236742">
    <property type="component" value="Unassembled WGS sequence"/>
</dbReference>
<dbReference type="InterPro" id="IPR051312">
    <property type="entry name" value="Diverse_Substr_Oxidored"/>
</dbReference>
<keyword evidence="3" id="KW-0560">Oxidoreductase</keyword>
<evidence type="ECO:0000256" key="3">
    <source>
        <dbReference type="ARBA" id="ARBA00023002"/>
    </source>
</evidence>
<dbReference type="PANTHER" id="PTHR42659">
    <property type="entry name" value="XANTHINE DEHYDROGENASE SUBUNIT C-RELATED"/>
    <property type="match status" value="1"/>
</dbReference>
<dbReference type="GO" id="GO:0016491">
    <property type="term" value="F:oxidoreductase activity"/>
    <property type="evidence" value="ECO:0007669"/>
    <property type="project" value="UniProtKB-KW"/>
</dbReference>
<name>A0A1H5T5D9_9RHOB</name>
<reference evidence="5 6" key="1">
    <citation type="submission" date="2016-10" db="EMBL/GenBank/DDBJ databases">
        <authorList>
            <person name="de Groot N.N."/>
        </authorList>
    </citation>
    <scope>NUCLEOTIDE SEQUENCE [LARGE SCALE GENOMIC DNA]</scope>
    <source>
        <strain evidence="5 6">DSM 23413</strain>
    </source>
</reference>
<dbReference type="PANTHER" id="PTHR42659:SF2">
    <property type="entry name" value="XANTHINE DEHYDROGENASE SUBUNIT C-RELATED"/>
    <property type="match status" value="1"/>
</dbReference>
<dbReference type="InterPro" id="IPR036318">
    <property type="entry name" value="FAD-bd_PCMH-like_sf"/>
</dbReference>
<dbReference type="InterPro" id="IPR002346">
    <property type="entry name" value="Mopterin_DH_FAD-bd"/>
</dbReference>
<dbReference type="Pfam" id="PF03450">
    <property type="entry name" value="CO_deh_flav_C"/>
    <property type="match status" value="1"/>
</dbReference>
<dbReference type="Pfam" id="PF00941">
    <property type="entry name" value="FAD_binding_5"/>
    <property type="match status" value="1"/>
</dbReference>